<dbReference type="GO" id="GO:0016020">
    <property type="term" value="C:membrane"/>
    <property type="evidence" value="ECO:0007669"/>
    <property type="project" value="UniProtKB-SubCell"/>
</dbReference>
<feature type="domain" description="RDD" evidence="6">
    <location>
        <begin position="6"/>
        <end position="157"/>
    </location>
</feature>
<evidence type="ECO:0000256" key="5">
    <source>
        <dbReference type="SAM" id="Phobius"/>
    </source>
</evidence>
<keyword evidence="8" id="KW-1185">Reference proteome</keyword>
<evidence type="ECO:0000256" key="1">
    <source>
        <dbReference type="ARBA" id="ARBA00004141"/>
    </source>
</evidence>
<feature type="transmembrane region" description="Helical" evidence="5">
    <location>
        <begin position="12"/>
        <end position="31"/>
    </location>
</feature>
<comment type="caution">
    <text evidence="7">The sequence shown here is derived from an EMBL/GenBank/DDBJ whole genome shotgun (WGS) entry which is preliminary data.</text>
</comment>
<evidence type="ECO:0000313" key="7">
    <source>
        <dbReference type="EMBL" id="MBL0764746.1"/>
    </source>
</evidence>
<accession>A0A937ADL5</accession>
<dbReference type="AlphaFoldDB" id="A0A937ADL5"/>
<feature type="transmembrane region" description="Helical" evidence="5">
    <location>
        <begin position="123"/>
        <end position="144"/>
    </location>
</feature>
<name>A0A937ADL5_9BACT</name>
<dbReference type="EMBL" id="JAERQG010000001">
    <property type="protein sequence ID" value="MBL0764746.1"/>
    <property type="molecule type" value="Genomic_DNA"/>
</dbReference>
<evidence type="ECO:0000259" key="6">
    <source>
        <dbReference type="Pfam" id="PF06271"/>
    </source>
</evidence>
<sequence length="161" mass="18680">MILLIIKRAIATFIDYLIIGSYAFILWATFSNMSIPVLGPIEGQLTGLISLTIPAFLYVYLTEKGRHKATLGKRILKIKLRTSTNESSIFIRNFLKFLPWELAHTGIHWLFYYENKGLQIPFWVWALMVLPQILVFGYFISLFFSKGERTIYDRLAKTSVH</sequence>
<organism evidence="7 8">
    <name type="scientific">Marivirga atlantica</name>
    <dbReference type="NCBI Taxonomy" id="1548457"/>
    <lineage>
        <taxon>Bacteria</taxon>
        <taxon>Pseudomonadati</taxon>
        <taxon>Bacteroidota</taxon>
        <taxon>Cytophagia</taxon>
        <taxon>Cytophagales</taxon>
        <taxon>Marivirgaceae</taxon>
        <taxon>Marivirga</taxon>
    </lineage>
</organism>
<comment type="subcellular location">
    <subcellularLocation>
        <location evidence="1">Membrane</location>
        <topology evidence="1">Multi-pass membrane protein</topology>
    </subcellularLocation>
</comment>
<evidence type="ECO:0000256" key="2">
    <source>
        <dbReference type="ARBA" id="ARBA00022692"/>
    </source>
</evidence>
<dbReference type="InterPro" id="IPR010432">
    <property type="entry name" value="RDD"/>
</dbReference>
<feature type="transmembrane region" description="Helical" evidence="5">
    <location>
        <begin position="43"/>
        <end position="61"/>
    </location>
</feature>
<keyword evidence="4 5" id="KW-0472">Membrane</keyword>
<protein>
    <submittedName>
        <fullName evidence="7">RDD family protein</fullName>
    </submittedName>
</protein>
<dbReference type="RefSeq" id="WP_201918604.1">
    <property type="nucleotide sequence ID" value="NZ_JAERQG010000001.1"/>
</dbReference>
<evidence type="ECO:0000313" key="8">
    <source>
        <dbReference type="Proteomes" id="UP000642920"/>
    </source>
</evidence>
<evidence type="ECO:0000256" key="4">
    <source>
        <dbReference type="ARBA" id="ARBA00023136"/>
    </source>
</evidence>
<gene>
    <name evidence="7" type="ORF">JKP34_05755</name>
</gene>
<proteinExistence type="predicted"/>
<evidence type="ECO:0000256" key="3">
    <source>
        <dbReference type="ARBA" id="ARBA00022989"/>
    </source>
</evidence>
<dbReference type="Proteomes" id="UP000642920">
    <property type="component" value="Unassembled WGS sequence"/>
</dbReference>
<dbReference type="Pfam" id="PF06271">
    <property type="entry name" value="RDD"/>
    <property type="match status" value="1"/>
</dbReference>
<keyword evidence="3 5" id="KW-1133">Transmembrane helix</keyword>
<reference evidence="7" key="1">
    <citation type="submission" date="2021-01" db="EMBL/GenBank/DDBJ databases">
        <title>Marivirga sp. nov., isolated from intertidal surface sediments.</title>
        <authorList>
            <person name="Zhang M."/>
        </authorList>
    </citation>
    <scope>NUCLEOTIDE SEQUENCE</scope>
    <source>
        <strain evidence="7">SM1354</strain>
    </source>
</reference>
<feature type="transmembrane region" description="Helical" evidence="5">
    <location>
        <begin position="89"/>
        <end position="111"/>
    </location>
</feature>
<keyword evidence="2 5" id="KW-0812">Transmembrane</keyword>